<feature type="binding site" evidence="10">
    <location>
        <position position="457"/>
    </location>
    <ligand>
        <name>Mg(2+)</name>
        <dbReference type="ChEBI" id="CHEBI:18420"/>
    </ligand>
</feature>
<comment type="caution">
    <text evidence="10">Lacks conserved residue(s) required for the propagation of feature annotation.</text>
</comment>
<evidence type="ECO:0000313" key="19">
    <source>
        <dbReference type="EMBL" id="API57712.1"/>
    </source>
</evidence>
<feature type="binding site" evidence="10">
    <location>
        <position position="538"/>
    </location>
    <ligand>
        <name>acetyl-CoA</name>
        <dbReference type="ChEBI" id="CHEBI:57288"/>
    </ligand>
</feature>
<name>A0A1L3ZPZ7_RHILE</name>
<sequence>MTETTTIGYLQVDRKLADFIANEVAPGTGIDAGLFWAGYQTLLDDLEPENKKLLAERDALQARIDDWNRARAGMPFDVAEQRKFLEEIGYIIPEGADFAIETTDVDLEIATLAGPQLVVPVINARFALNAANARWGSLYDALYGTDAIPENNGSEKRKDYNPIRGADVISWVRAFLDNSVPLSGASWMEVTTLLVANSKLTATVHDGRTVTLADVGQFVGYVGNPAEPTSLLLKKNGLHIEILIDPTTVIGQSDLAKISDVWLESALTTIQDCEDSVAAVDAADKVAVYRNWLGLMKGDLREEVSKDGKTFIRKLSADRSFTAPTGENLTLPGRSLMLVRNVGHLMTTDAVKRENGSETPEGFLDAMVTTFCGLHDLGTGRNSRKNSIYIVKPKMHGPKEASLTNAIFDRVEDVLKLPRHTIKVGVMDEERRTSINLKETIRAVKGRLAFINTGFLDRTGDEIRTNMLADPVVRKNEIKSTRWLDAYERNNVDVGLKAGLAGKAQIGKGMWAKPDAMAEMLEVKIDHSKSGANTAWVPSPTAATLHATHYHGLDVVATQKNRMERVEAKLDDILTPPLLAGRNLSVEEVRRELNNNAQSILGYVVRWVDQGIGCSKVPDIEDVALMEDRATLRISAQHLANWLKHGICTAEEVEETLARMAAVVDRQNVDDPLYRPMASDFDESVAFQAARDLVFEGMYQPNGYTEPILHRRRREAKTKFAR</sequence>
<dbReference type="RefSeq" id="WP_072642714.1">
    <property type="nucleotide sequence ID" value="NZ_CP018236.1"/>
</dbReference>
<dbReference type="EC" id="2.3.3.9" evidence="10 11"/>
<comment type="function">
    <text evidence="10">Involved in the glycolate utilization. Catalyzes the condensation and subsequent hydrolysis of acetyl-coenzyme A (acetyl-CoA) and glyoxylate to form malate and CoA.</text>
</comment>
<comment type="catalytic activity">
    <reaction evidence="9 10 13">
        <text>glyoxylate + acetyl-CoA + H2O = (S)-malate + CoA + H(+)</text>
        <dbReference type="Rhea" id="RHEA:18181"/>
        <dbReference type="ChEBI" id="CHEBI:15377"/>
        <dbReference type="ChEBI" id="CHEBI:15378"/>
        <dbReference type="ChEBI" id="CHEBI:15589"/>
        <dbReference type="ChEBI" id="CHEBI:36655"/>
        <dbReference type="ChEBI" id="CHEBI:57287"/>
        <dbReference type="ChEBI" id="CHEBI:57288"/>
        <dbReference type="EC" id="2.3.3.9"/>
    </reaction>
</comment>
<feature type="domain" description="Malate synthase G alpha-beta insertion" evidence="17">
    <location>
        <begin position="160"/>
        <end position="235"/>
    </location>
</feature>
<proteinExistence type="inferred from homology"/>
<evidence type="ECO:0000256" key="8">
    <source>
        <dbReference type="ARBA" id="ARBA00023097"/>
    </source>
</evidence>
<dbReference type="InterPro" id="IPR006253">
    <property type="entry name" value="Malate_synthG"/>
</dbReference>
<feature type="binding site" evidence="10">
    <location>
        <position position="429"/>
    </location>
    <ligand>
        <name>Mg(2+)</name>
        <dbReference type="ChEBI" id="CHEBI:18420"/>
    </ligand>
</feature>
<feature type="domain" description="Malate synthase C-terminal" evidence="18">
    <location>
        <begin position="588"/>
        <end position="686"/>
    </location>
</feature>
<feature type="binding site" evidence="10">
    <location>
        <position position="118"/>
    </location>
    <ligand>
        <name>acetyl-CoA</name>
        <dbReference type="ChEBI" id="CHEBI:57288"/>
    </ligand>
</feature>
<keyword evidence="8 10" id="KW-0558">Oxidation</keyword>
<keyword evidence="14" id="KW-0175">Coiled coil</keyword>
<evidence type="ECO:0000256" key="9">
    <source>
        <dbReference type="ARBA" id="ARBA00047918"/>
    </source>
</evidence>
<dbReference type="InterPro" id="IPR044856">
    <property type="entry name" value="Malate_synth_C_sf"/>
</dbReference>
<feature type="modified residue" description="Cysteine sulfenic acid (-SOH)" evidence="10">
    <location>
        <position position="614"/>
    </location>
</feature>
<dbReference type="InterPro" id="IPR001465">
    <property type="entry name" value="Malate_synthase_TIM"/>
</dbReference>
<dbReference type="Pfam" id="PF20656">
    <property type="entry name" value="MS_N"/>
    <property type="match status" value="1"/>
</dbReference>
<dbReference type="GO" id="GO:0006097">
    <property type="term" value="P:glyoxylate cycle"/>
    <property type="evidence" value="ECO:0007669"/>
    <property type="project" value="UniProtKB-UniRule"/>
</dbReference>
<feature type="domain" description="Malate synthase TIM barrel" evidence="15">
    <location>
        <begin position="337"/>
        <end position="575"/>
    </location>
</feature>
<feature type="binding site" evidence="10">
    <location>
        <position position="340"/>
    </location>
    <ligand>
        <name>glyoxylate</name>
        <dbReference type="ChEBI" id="CHEBI:36655"/>
    </ligand>
</feature>
<keyword evidence="6 10" id="KW-0479">Metal-binding</keyword>
<evidence type="ECO:0000259" key="17">
    <source>
        <dbReference type="Pfam" id="PF20658"/>
    </source>
</evidence>
<keyword evidence="4 10" id="KW-0816">Tricarboxylic acid cycle</keyword>
<dbReference type="GO" id="GO:0000287">
    <property type="term" value="F:magnesium ion binding"/>
    <property type="evidence" value="ECO:0007669"/>
    <property type="project" value="TreeGrafter"/>
</dbReference>
<evidence type="ECO:0000259" key="15">
    <source>
        <dbReference type="Pfam" id="PF01274"/>
    </source>
</evidence>
<dbReference type="GO" id="GO:0005829">
    <property type="term" value="C:cytosol"/>
    <property type="evidence" value="ECO:0007669"/>
    <property type="project" value="TreeGrafter"/>
</dbReference>
<evidence type="ECO:0000259" key="18">
    <source>
        <dbReference type="Pfam" id="PF20659"/>
    </source>
</evidence>
<keyword evidence="5 10" id="KW-0808">Transferase</keyword>
<evidence type="ECO:0000256" key="6">
    <source>
        <dbReference type="ARBA" id="ARBA00022723"/>
    </source>
</evidence>
<accession>A0A1L3ZPZ7</accession>
<dbReference type="Gene3D" id="1.20.1220.12">
    <property type="entry name" value="Malate synthase, domain III"/>
    <property type="match status" value="1"/>
</dbReference>
<geneLocation type="plasmid" evidence="20">
    <name>unnamed8 sequence</name>
</geneLocation>
<dbReference type="InterPro" id="IPR046363">
    <property type="entry name" value="MS_N_TIM-barrel_dom"/>
</dbReference>
<evidence type="ECO:0000256" key="2">
    <source>
        <dbReference type="ARBA" id="ARBA00022435"/>
    </source>
</evidence>
<comment type="similarity">
    <text evidence="10 13">Belongs to the malate synthase family. GlcB subfamily.</text>
</comment>
<dbReference type="GO" id="GO:0009436">
    <property type="term" value="P:glyoxylate catabolic process"/>
    <property type="evidence" value="ECO:0007669"/>
    <property type="project" value="TreeGrafter"/>
</dbReference>
<feature type="binding site" evidence="10">
    <location>
        <position position="276"/>
    </location>
    <ligand>
        <name>acetyl-CoA</name>
        <dbReference type="ChEBI" id="CHEBI:57288"/>
    </ligand>
</feature>
<evidence type="ECO:0000256" key="3">
    <source>
        <dbReference type="ARBA" id="ARBA00022490"/>
    </source>
</evidence>
<dbReference type="InterPro" id="IPR048357">
    <property type="entry name" value="MSG_insertion"/>
</dbReference>
<dbReference type="InterPro" id="IPR011076">
    <property type="entry name" value="Malate_synth_sf"/>
</dbReference>
<feature type="binding site" evidence="10">
    <location>
        <position position="313"/>
    </location>
    <ligand>
        <name>acetyl-CoA</name>
        <dbReference type="ChEBI" id="CHEBI:57288"/>
    </ligand>
</feature>
<feature type="domain" description="Malate synthase N-terminal" evidence="16">
    <location>
        <begin position="16"/>
        <end position="73"/>
    </location>
</feature>
<feature type="active site" description="Proton donor" evidence="10 12">
    <location>
        <position position="628"/>
    </location>
</feature>
<dbReference type="Gene3D" id="3.20.20.360">
    <property type="entry name" value="Malate synthase, domain 3"/>
    <property type="match status" value="2"/>
</dbReference>
<dbReference type="Pfam" id="PF20659">
    <property type="entry name" value="MS_C"/>
    <property type="match status" value="1"/>
</dbReference>
<dbReference type="PANTHER" id="PTHR42739:SF1">
    <property type="entry name" value="MALATE SYNTHASE G"/>
    <property type="match status" value="1"/>
</dbReference>
<feature type="binding site" evidence="10">
    <location>
        <begin position="125"/>
        <end position="126"/>
    </location>
    <ligand>
        <name>acetyl-CoA</name>
        <dbReference type="ChEBI" id="CHEBI:57288"/>
    </ligand>
</feature>
<dbReference type="UniPathway" id="UPA00703">
    <property type="reaction ID" value="UER00720"/>
</dbReference>
<dbReference type="Proteomes" id="UP000183050">
    <property type="component" value="Plasmid unnamed8"/>
</dbReference>
<dbReference type="EMBL" id="CP018236">
    <property type="protein sequence ID" value="API57712.1"/>
    <property type="molecule type" value="Genomic_DNA"/>
</dbReference>
<organism evidence="19 20">
    <name type="scientific">Rhizobium leguminosarum</name>
    <dbReference type="NCBI Taxonomy" id="384"/>
    <lineage>
        <taxon>Bacteria</taxon>
        <taxon>Pseudomonadati</taxon>
        <taxon>Pseudomonadota</taxon>
        <taxon>Alphaproteobacteria</taxon>
        <taxon>Hyphomicrobiales</taxon>
        <taxon>Rhizobiaceae</taxon>
        <taxon>Rhizobium/Agrobacterium group</taxon>
        <taxon>Rhizobium</taxon>
    </lineage>
</organism>
<keyword evidence="7 10" id="KW-0460">Magnesium</keyword>
<comment type="cofactor">
    <cofactor evidence="1 10">
        <name>Mg(2+)</name>
        <dbReference type="ChEBI" id="CHEBI:18420"/>
    </cofactor>
</comment>
<dbReference type="SUPFAM" id="SSF51645">
    <property type="entry name" value="Malate synthase G"/>
    <property type="match status" value="1"/>
</dbReference>
<dbReference type="NCBIfam" id="TIGR01345">
    <property type="entry name" value="malate_syn_G"/>
    <property type="match status" value="1"/>
</dbReference>
<evidence type="ECO:0000256" key="1">
    <source>
        <dbReference type="ARBA" id="ARBA00001946"/>
    </source>
</evidence>
<dbReference type="Pfam" id="PF01274">
    <property type="entry name" value="MS_TIM-barrel"/>
    <property type="match status" value="1"/>
</dbReference>
<dbReference type="GO" id="GO:0006099">
    <property type="term" value="P:tricarboxylic acid cycle"/>
    <property type="evidence" value="ECO:0007669"/>
    <property type="project" value="UniProtKB-KW"/>
</dbReference>
<evidence type="ECO:0000256" key="12">
    <source>
        <dbReference type="PIRSR" id="PIRSR601465-50"/>
    </source>
</evidence>
<evidence type="ECO:0000256" key="7">
    <source>
        <dbReference type="ARBA" id="ARBA00022842"/>
    </source>
</evidence>
<evidence type="ECO:0000256" key="11">
    <source>
        <dbReference type="NCBIfam" id="TIGR01345"/>
    </source>
</evidence>
<evidence type="ECO:0000256" key="4">
    <source>
        <dbReference type="ARBA" id="ARBA00022532"/>
    </source>
</evidence>
<feature type="active site" description="Proton acceptor" evidence="10 12">
    <location>
        <position position="340"/>
    </location>
</feature>
<comment type="pathway">
    <text evidence="10 13">Carbohydrate metabolism; glyoxylate cycle; (S)-malate from isocitrate: step 2/2.</text>
</comment>
<dbReference type="GO" id="GO:0004474">
    <property type="term" value="F:malate synthase activity"/>
    <property type="evidence" value="ECO:0007669"/>
    <property type="project" value="UniProtKB-UniRule"/>
</dbReference>
<protein>
    <recommendedName>
        <fullName evidence="10 11">Malate synthase G</fullName>
        <ecNumber evidence="10 11">2.3.3.9</ecNumber>
    </recommendedName>
</protein>
<dbReference type="NCBIfam" id="NF002825">
    <property type="entry name" value="PRK02999.1"/>
    <property type="match status" value="1"/>
</dbReference>
<dbReference type="InterPro" id="IPR048355">
    <property type="entry name" value="MS_C"/>
</dbReference>
<evidence type="ECO:0000256" key="5">
    <source>
        <dbReference type="ARBA" id="ARBA00022679"/>
    </source>
</evidence>
<feature type="binding site" evidence="10">
    <location>
        <begin position="454"/>
        <end position="457"/>
    </location>
    <ligand>
        <name>glyoxylate</name>
        <dbReference type="ChEBI" id="CHEBI:36655"/>
    </ligand>
</feature>
<dbReference type="HAMAP" id="MF_00641">
    <property type="entry name" value="Malate_synth_G"/>
    <property type="match status" value="1"/>
</dbReference>
<reference evidence="19 20" key="1">
    <citation type="submission" date="2016-11" db="EMBL/GenBank/DDBJ databases">
        <title>Rhizobium leguminosarum bv. viciae strain Vaf12 isolated from Vavilovia formosa root nodules from Russia, Dagestan.</title>
        <authorList>
            <person name="Kimeklis A."/>
        </authorList>
    </citation>
    <scope>NUCLEOTIDE SEQUENCE [LARGE SCALE GENOMIC DNA]</scope>
    <source>
        <strain evidence="19 20">Vaf-108</strain>
        <plasmid evidence="20">Plasmid unnamed8 sequence</plasmid>
    </source>
</reference>
<dbReference type="InterPro" id="IPR048356">
    <property type="entry name" value="MS_N"/>
</dbReference>
<gene>
    <name evidence="10" type="primary">glcB</name>
    <name evidence="19" type="ORF">BMW22_41280</name>
</gene>
<evidence type="ECO:0000259" key="16">
    <source>
        <dbReference type="Pfam" id="PF20656"/>
    </source>
</evidence>
<evidence type="ECO:0000256" key="13">
    <source>
        <dbReference type="RuleBase" id="RU003572"/>
    </source>
</evidence>
<comment type="subcellular location">
    <subcellularLocation>
        <location evidence="10 13">Cytoplasm</location>
    </subcellularLocation>
</comment>
<evidence type="ECO:0000256" key="14">
    <source>
        <dbReference type="SAM" id="Coils"/>
    </source>
</evidence>
<dbReference type="Pfam" id="PF20658">
    <property type="entry name" value="MSG_insertion"/>
    <property type="match status" value="1"/>
</dbReference>
<dbReference type="AlphaFoldDB" id="A0A1L3ZPZ7"/>
<evidence type="ECO:0000313" key="20">
    <source>
        <dbReference type="Proteomes" id="UP000183050"/>
    </source>
</evidence>
<keyword evidence="3 10" id="KW-0963">Cytoplasm</keyword>
<comment type="subunit">
    <text evidence="10">Monomer.</text>
</comment>
<keyword evidence="2 10" id="KW-0329">Glyoxylate bypass</keyword>
<evidence type="ECO:0000256" key="10">
    <source>
        <dbReference type="HAMAP-Rule" id="MF_00641"/>
    </source>
</evidence>
<keyword evidence="19" id="KW-0614">Plasmid</keyword>
<dbReference type="PANTHER" id="PTHR42739">
    <property type="entry name" value="MALATE SYNTHASE G"/>
    <property type="match status" value="1"/>
</dbReference>
<feature type="coiled-coil region" evidence="14">
    <location>
        <begin position="43"/>
        <end position="70"/>
    </location>
</feature>
<feature type="binding site" evidence="10">
    <location>
        <position position="429"/>
    </location>
    <ligand>
        <name>glyoxylate</name>
        <dbReference type="ChEBI" id="CHEBI:36655"/>
    </ligand>
</feature>